<dbReference type="SUPFAM" id="SSF51197">
    <property type="entry name" value="Clavaminate synthase-like"/>
    <property type="match status" value="1"/>
</dbReference>
<dbReference type="AlphaFoldDB" id="A0A3N6RFG8"/>
<dbReference type="InterPro" id="IPR042098">
    <property type="entry name" value="TauD-like_sf"/>
</dbReference>
<dbReference type="Pfam" id="PF02668">
    <property type="entry name" value="TauD"/>
    <property type="match status" value="1"/>
</dbReference>
<comment type="similarity">
    <text evidence="2">Belongs to the gamma-BBH/TMLD family.</text>
</comment>
<reference evidence="8 9" key="1">
    <citation type="journal article" date="2018" name="ACS Chem. Biol.">
        <title>Ketoreductase domain dysfunction expands chemodiversity: malyngamide biosynthesis in the cyanobacterium Okeania hirsuta.</title>
        <authorList>
            <person name="Moss N.A."/>
            <person name="Leao T."/>
            <person name="Rankin M."/>
            <person name="McCullough T.M."/>
            <person name="Qu P."/>
            <person name="Korobeynikov A."/>
            <person name="Smith J.L."/>
            <person name="Gerwick L."/>
            <person name="Gerwick W.H."/>
        </authorList>
    </citation>
    <scope>NUCLEOTIDE SEQUENCE [LARGE SCALE GENOMIC DNA]</scope>
    <source>
        <strain evidence="8 9">PAB10Feb10-1</strain>
    </source>
</reference>
<proteinExistence type="inferred from homology"/>
<comment type="caution">
    <text evidence="8">The sequence shown here is derived from an EMBL/GenBank/DDBJ whole genome shotgun (WGS) entry which is preliminary data.</text>
</comment>
<comment type="cofactor">
    <cofactor evidence="1">
        <name>Fe(2+)</name>
        <dbReference type="ChEBI" id="CHEBI:29033"/>
    </cofactor>
</comment>
<dbReference type="Gene3D" id="3.60.130.10">
    <property type="entry name" value="Clavaminate synthase-like"/>
    <property type="match status" value="1"/>
</dbReference>
<dbReference type="InterPro" id="IPR038492">
    <property type="entry name" value="GBBH-like_N_sf"/>
</dbReference>
<keyword evidence="5" id="KW-0560">Oxidoreductase</keyword>
<keyword evidence="3" id="KW-0479">Metal-binding</keyword>
<evidence type="ECO:0000256" key="4">
    <source>
        <dbReference type="ARBA" id="ARBA00022964"/>
    </source>
</evidence>
<dbReference type="GO" id="GO:0045329">
    <property type="term" value="P:carnitine biosynthetic process"/>
    <property type="evidence" value="ECO:0007669"/>
    <property type="project" value="TreeGrafter"/>
</dbReference>
<keyword evidence="4 8" id="KW-0223">Dioxygenase</keyword>
<dbReference type="OrthoDB" id="443428at2"/>
<dbReference type="PANTHER" id="PTHR10696">
    <property type="entry name" value="GAMMA-BUTYROBETAINE HYDROXYLASE-RELATED"/>
    <property type="match status" value="1"/>
</dbReference>
<dbReference type="PANTHER" id="PTHR10696:SF25">
    <property type="entry name" value="OXIDOREDUCTASE AIM17-RELATED"/>
    <property type="match status" value="1"/>
</dbReference>
<keyword evidence="9" id="KW-1185">Reference proteome</keyword>
<evidence type="ECO:0000256" key="3">
    <source>
        <dbReference type="ARBA" id="ARBA00022723"/>
    </source>
</evidence>
<evidence type="ECO:0000256" key="5">
    <source>
        <dbReference type="ARBA" id="ARBA00023002"/>
    </source>
</evidence>
<organism evidence="8 9">
    <name type="scientific">Okeania hirsuta</name>
    <dbReference type="NCBI Taxonomy" id="1458930"/>
    <lineage>
        <taxon>Bacteria</taxon>
        <taxon>Bacillati</taxon>
        <taxon>Cyanobacteriota</taxon>
        <taxon>Cyanophyceae</taxon>
        <taxon>Oscillatoriophycideae</taxon>
        <taxon>Oscillatoriales</taxon>
        <taxon>Microcoleaceae</taxon>
        <taxon>Okeania</taxon>
    </lineage>
</organism>
<evidence type="ECO:0000256" key="6">
    <source>
        <dbReference type="ARBA" id="ARBA00023004"/>
    </source>
</evidence>
<dbReference type="GO" id="GO:0051213">
    <property type="term" value="F:dioxygenase activity"/>
    <property type="evidence" value="ECO:0007669"/>
    <property type="project" value="UniProtKB-KW"/>
</dbReference>
<dbReference type="EMBL" id="RCBY01000227">
    <property type="protein sequence ID" value="RQH27861.1"/>
    <property type="molecule type" value="Genomic_DNA"/>
</dbReference>
<protein>
    <submittedName>
        <fullName evidence="8">Taurine catabolism dioxygenase TauD</fullName>
    </submittedName>
</protein>
<evidence type="ECO:0000259" key="7">
    <source>
        <dbReference type="Pfam" id="PF02668"/>
    </source>
</evidence>
<feature type="domain" description="TauD/TfdA-like" evidence="7">
    <location>
        <begin position="115"/>
        <end position="340"/>
    </location>
</feature>
<evidence type="ECO:0000313" key="9">
    <source>
        <dbReference type="Proteomes" id="UP000269154"/>
    </source>
</evidence>
<keyword evidence="6" id="KW-0408">Iron</keyword>
<gene>
    <name evidence="8" type="ORF">D5R40_26425</name>
</gene>
<dbReference type="Proteomes" id="UP000269154">
    <property type="component" value="Unassembled WGS sequence"/>
</dbReference>
<name>A0A3N6RFG8_9CYAN</name>
<dbReference type="InterPro" id="IPR050411">
    <property type="entry name" value="AlphaKG_dependent_hydroxylases"/>
</dbReference>
<dbReference type="InterPro" id="IPR003819">
    <property type="entry name" value="TauD/TfdA-like"/>
</dbReference>
<dbReference type="GO" id="GO:0046872">
    <property type="term" value="F:metal ion binding"/>
    <property type="evidence" value="ECO:0007669"/>
    <property type="project" value="UniProtKB-KW"/>
</dbReference>
<dbReference type="RefSeq" id="WP_124155439.1">
    <property type="nucleotide sequence ID" value="NZ_CAWOLW010000143.1"/>
</dbReference>
<accession>A0A3N6RFG8</accession>
<evidence type="ECO:0000256" key="1">
    <source>
        <dbReference type="ARBA" id="ARBA00001954"/>
    </source>
</evidence>
<dbReference type="Gene3D" id="3.30.2020.30">
    <property type="match status" value="1"/>
</dbReference>
<sequence length="362" mass="42948">MQNENFVLIEGKRFHYSWLRDNSPQSYHAKSLRKIYDISDRTSPPKPLSIQEQDDKLIIEWDETPPHRSIFSISWLLTHAYDPQPQTFDQEVILWDKAWLAANPQKKYDSSCDPQTWMSQLFTLGFVIIENIASENLESFISSLGPIILNEDGEKFYTVKDIPTGEKRSYLTGAALEPHNAFSSWECFPLAKFLYCVQNETSGGKSLLVDSFRIAQDFRQNHPDYFQILTKVPAPFWRIERNHQYIFFHKRPIIELNQNGEIAEVRFHHEQNFLPSLPFNQMEEFYQAYSSFHRYLKNPDYQYNFRLKPGECQVIQNSRVMHGRSAYEPTSGTRQLRAAYVNWNYLVGRRNFYQYKFKLRFE</sequence>
<evidence type="ECO:0000313" key="8">
    <source>
        <dbReference type="EMBL" id="RQH27861.1"/>
    </source>
</evidence>
<evidence type="ECO:0000256" key="2">
    <source>
        <dbReference type="ARBA" id="ARBA00008654"/>
    </source>
</evidence>